<proteinExistence type="predicted"/>
<sequence length="81" mass="9313">MHIEIHNPPASQPVALPDSLSSLLTEERSCDHQTVNSRTKCVKAWIFGHRLPSREGKGWVLAILLCYYRWKNIFMALCFPC</sequence>
<organism evidence="1 2">
    <name type="scientific">Megalops atlanticus</name>
    <name type="common">Tarpon</name>
    <name type="synonym">Clupea gigantea</name>
    <dbReference type="NCBI Taxonomy" id="7932"/>
    <lineage>
        <taxon>Eukaryota</taxon>
        <taxon>Metazoa</taxon>
        <taxon>Chordata</taxon>
        <taxon>Craniata</taxon>
        <taxon>Vertebrata</taxon>
        <taxon>Euteleostomi</taxon>
        <taxon>Actinopterygii</taxon>
        <taxon>Neopterygii</taxon>
        <taxon>Teleostei</taxon>
        <taxon>Elopiformes</taxon>
        <taxon>Megalopidae</taxon>
        <taxon>Megalops</taxon>
    </lineage>
</organism>
<evidence type="ECO:0000313" key="2">
    <source>
        <dbReference type="Proteomes" id="UP001046870"/>
    </source>
</evidence>
<protein>
    <submittedName>
        <fullName evidence="1">Uncharacterized protein</fullName>
    </submittedName>
</protein>
<evidence type="ECO:0000313" key="1">
    <source>
        <dbReference type="EMBL" id="KAG7470687.1"/>
    </source>
</evidence>
<name>A0A9D3Q023_MEGAT</name>
<keyword evidence="2" id="KW-1185">Reference proteome</keyword>
<dbReference type="Proteomes" id="UP001046870">
    <property type="component" value="Chromosome 9"/>
</dbReference>
<gene>
    <name evidence="1" type="ORF">MATL_G00116490</name>
</gene>
<accession>A0A9D3Q023</accession>
<reference evidence="1" key="1">
    <citation type="submission" date="2021-01" db="EMBL/GenBank/DDBJ databases">
        <authorList>
            <person name="Zahm M."/>
            <person name="Roques C."/>
            <person name="Cabau C."/>
            <person name="Klopp C."/>
            <person name="Donnadieu C."/>
            <person name="Jouanno E."/>
            <person name="Lampietro C."/>
            <person name="Louis A."/>
            <person name="Herpin A."/>
            <person name="Echchiki A."/>
            <person name="Berthelot C."/>
            <person name="Parey E."/>
            <person name="Roest-Crollius H."/>
            <person name="Braasch I."/>
            <person name="Postlethwait J."/>
            <person name="Bobe J."/>
            <person name="Montfort J."/>
            <person name="Bouchez O."/>
            <person name="Begum T."/>
            <person name="Mejri S."/>
            <person name="Adams A."/>
            <person name="Chen W.-J."/>
            <person name="Guiguen Y."/>
        </authorList>
    </citation>
    <scope>NUCLEOTIDE SEQUENCE</scope>
    <source>
        <strain evidence="1">YG-15Mar2019-1</strain>
        <tissue evidence="1">Brain</tissue>
    </source>
</reference>
<dbReference type="EMBL" id="JAFDVH010000009">
    <property type="protein sequence ID" value="KAG7470687.1"/>
    <property type="molecule type" value="Genomic_DNA"/>
</dbReference>
<dbReference type="AlphaFoldDB" id="A0A9D3Q023"/>
<comment type="caution">
    <text evidence="1">The sequence shown here is derived from an EMBL/GenBank/DDBJ whole genome shotgun (WGS) entry which is preliminary data.</text>
</comment>